<evidence type="ECO:0000313" key="3">
    <source>
        <dbReference type="Proteomes" id="UP000053617"/>
    </source>
</evidence>
<dbReference type="CDD" id="cd14797">
    <property type="entry name" value="DUF302"/>
    <property type="match status" value="1"/>
</dbReference>
<keyword evidence="3" id="KW-1185">Reference proteome</keyword>
<sequence length="199" mass="22319">MPVTTQIQPVSTDRLIYRSSISFDTAENRIRSSIQKSSTSGWYTSQNPNPNSRPMDRESFEASINSQIGPHGFMYFNEYNHGSWLPFYAPPTSAVTTPDGETKNLRCIRFILGNPLIAITMLRHDIDAGLSVPVEAYLVEEPETSVKIIWYQPSGLVAGYEGAKSELVDAARALDAKLEALIRWVLREEEDEGSFTEKL</sequence>
<dbReference type="HOGENOM" id="CLU_105954_1_0_1"/>
<accession>A0A0D2HCM8</accession>
<evidence type="ECO:0000313" key="2">
    <source>
        <dbReference type="EMBL" id="KIX08218.1"/>
    </source>
</evidence>
<dbReference type="InterPro" id="IPR035923">
    <property type="entry name" value="TT1751-like_sf"/>
</dbReference>
<dbReference type="AlphaFoldDB" id="A0A0D2HCM8"/>
<dbReference type="EMBL" id="KN847476">
    <property type="protein sequence ID" value="KIX08218.1"/>
    <property type="molecule type" value="Genomic_DNA"/>
</dbReference>
<protein>
    <recommendedName>
        <fullName evidence="4">DUF302 domain-containing protein</fullName>
    </recommendedName>
</protein>
<dbReference type="SUPFAM" id="SSF103247">
    <property type="entry name" value="TT1751-like"/>
    <property type="match status" value="1"/>
</dbReference>
<organism evidence="2 3">
    <name type="scientific">Rhinocladiella mackenziei CBS 650.93</name>
    <dbReference type="NCBI Taxonomy" id="1442369"/>
    <lineage>
        <taxon>Eukaryota</taxon>
        <taxon>Fungi</taxon>
        <taxon>Dikarya</taxon>
        <taxon>Ascomycota</taxon>
        <taxon>Pezizomycotina</taxon>
        <taxon>Eurotiomycetes</taxon>
        <taxon>Chaetothyriomycetidae</taxon>
        <taxon>Chaetothyriales</taxon>
        <taxon>Herpotrichiellaceae</taxon>
        <taxon>Rhinocladiella</taxon>
    </lineage>
</organism>
<dbReference type="InterPro" id="IPR005180">
    <property type="entry name" value="DUF302"/>
</dbReference>
<reference evidence="2 3" key="1">
    <citation type="submission" date="2015-01" db="EMBL/GenBank/DDBJ databases">
        <title>The Genome Sequence of Rhinocladiella mackenzie CBS 650.93.</title>
        <authorList>
            <consortium name="The Broad Institute Genomics Platform"/>
            <person name="Cuomo C."/>
            <person name="de Hoog S."/>
            <person name="Gorbushina A."/>
            <person name="Stielow B."/>
            <person name="Teixiera M."/>
            <person name="Abouelleil A."/>
            <person name="Chapman S.B."/>
            <person name="Priest M."/>
            <person name="Young S.K."/>
            <person name="Wortman J."/>
            <person name="Nusbaum C."/>
            <person name="Birren B."/>
        </authorList>
    </citation>
    <scope>NUCLEOTIDE SEQUENCE [LARGE SCALE GENOMIC DNA]</scope>
    <source>
        <strain evidence="2 3">CBS 650.93</strain>
    </source>
</reference>
<evidence type="ECO:0008006" key="4">
    <source>
        <dbReference type="Google" id="ProtNLM"/>
    </source>
</evidence>
<dbReference type="Proteomes" id="UP000053617">
    <property type="component" value="Unassembled WGS sequence"/>
</dbReference>
<dbReference type="OrthoDB" id="5190258at2759"/>
<feature type="region of interest" description="Disordered" evidence="1">
    <location>
        <begin position="35"/>
        <end position="57"/>
    </location>
</feature>
<feature type="compositionally biased region" description="Polar residues" evidence="1">
    <location>
        <begin position="35"/>
        <end position="52"/>
    </location>
</feature>
<gene>
    <name evidence="2" type="ORF">Z518_02874</name>
</gene>
<dbReference type="RefSeq" id="XP_013275354.1">
    <property type="nucleotide sequence ID" value="XM_013419900.1"/>
</dbReference>
<name>A0A0D2HCM8_9EURO</name>
<dbReference type="Gene3D" id="3.30.310.70">
    <property type="entry name" value="TT1751-like domain"/>
    <property type="match status" value="1"/>
</dbReference>
<proteinExistence type="predicted"/>
<dbReference type="VEuPathDB" id="FungiDB:Z518_02874"/>
<dbReference type="GeneID" id="25290945"/>
<evidence type="ECO:0000256" key="1">
    <source>
        <dbReference type="SAM" id="MobiDB-lite"/>
    </source>
</evidence>